<evidence type="ECO:0000256" key="2">
    <source>
        <dbReference type="ARBA" id="ARBA00022574"/>
    </source>
</evidence>
<sequence length="335" mass="37439">MLEQKSCGMNEKSFYNTVQCQTFSADGNYLLAGNIYGDVSVYELSKVLGPYHGDDCDPRGPNYQFTAYKQQQVHSIIATDKFLITGTVGEISGWDWKVVTSNKVSKIKVSWTIHIPTVKDSYVKPDVNYMLISHEDNILHAGCGDNKIYTFSLEDGKLLRTLEGHEDFIHALSILGNQLASASEDGSVRLWDMRKKENTNVVKPFLADKVNRPKLGKWIGTVDFTEDWLLCGGGPKLALWHMRTMEVATIFDLPDQGIHLGSIHEERIIAGGAMPNVHHLTYQGEVLAEVPTSSNTIYSIVHQESPQKLLSMAGSSNNIDICTNFSYREMVLKFA</sequence>
<keyword evidence="3" id="KW-0677">Repeat</keyword>
<proteinExistence type="inferred from homology"/>
<dbReference type="GeneID" id="107220360"/>
<dbReference type="PROSITE" id="PS50294">
    <property type="entry name" value="WD_REPEATS_REGION"/>
    <property type="match status" value="1"/>
</dbReference>
<dbReference type="InterPro" id="IPR042626">
    <property type="entry name" value="THOC6"/>
</dbReference>
<evidence type="ECO:0000256" key="4">
    <source>
        <dbReference type="PROSITE-ProRule" id="PRU00221"/>
    </source>
</evidence>
<gene>
    <name evidence="6" type="primary">LOC107220360</name>
</gene>
<dbReference type="InterPro" id="IPR001680">
    <property type="entry name" value="WD40_rpt"/>
</dbReference>
<evidence type="ECO:0000313" key="5">
    <source>
        <dbReference type="Proteomes" id="UP000829291"/>
    </source>
</evidence>
<reference evidence="6" key="1">
    <citation type="submission" date="2025-08" db="UniProtKB">
        <authorList>
            <consortium name="RefSeq"/>
        </authorList>
    </citation>
    <scope>IDENTIFICATION</scope>
    <source>
        <tissue evidence="6">Thorax and Abdomen</tissue>
    </source>
</reference>
<keyword evidence="2 4" id="KW-0853">WD repeat</keyword>
<accession>A0ABM3GN34</accession>
<name>A0ABM3GN34_NEOLC</name>
<dbReference type="Pfam" id="PF00400">
    <property type="entry name" value="WD40"/>
    <property type="match status" value="1"/>
</dbReference>
<comment type="similarity">
    <text evidence="1">Belongs to the WD repeat THOC6 family.</text>
</comment>
<keyword evidence="5" id="KW-1185">Reference proteome</keyword>
<dbReference type="SUPFAM" id="SSF50978">
    <property type="entry name" value="WD40 repeat-like"/>
    <property type="match status" value="1"/>
</dbReference>
<dbReference type="InterPro" id="IPR036322">
    <property type="entry name" value="WD40_repeat_dom_sf"/>
</dbReference>
<dbReference type="InterPro" id="IPR015943">
    <property type="entry name" value="WD40/YVTN_repeat-like_dom_sf"/>
</dbReference>
<protein>
    <submittedName>
        <fullName evidence="6">THO complex subunit 6</fullName>
    </submittedName>
</protein>
<evidence type="ECO:0000256" key="3">
    <source>
        <dbReference type="ARBA" id="ARBA00022737"/>
    </source>
</evidence>
<dbReference type="PANTHER" id="PTHR44411:SF1">
    <property type="entry name" value="THO COMPLEX SUBUNIT 6 HOMOLOG"/>
    <property type="match status" value="1"/>
</dbReference>
<dbReference type="InterPro" id="IPR019775">
    <property type="entry name" value="WD40_repeat_CS"/>
</dbReference>
<dbReference type="RefSeq" id="XP_046601681.1">
    <property type="nucleotide sequence ID" value="XM_046745725.1"/>
</dbReference>
<dbReference type="PANTHER" id="PTHR44411">
    <property type="entry name" value="THO COMPLEX SUBUNIT 6 HOMOLOG"/>
    <property type="match status" value="1"/>
</dbReference>
<dbReference type="PROSITE" id="PS00678">
    <property type="entry name" value="WD_REPEATS_1"/>
    <property type="match status" value="1"/>
</dbReference>
<dbReference type="SMART" id="SM00320">
    <property type="entry name" value="WD40"/>
    <property type="match status" value="2"/>
</dbReference>
<dbReference type="PROSITE" id="PS50082">
    <property type="entry name" value="WD_REPEATS_2"/>
    <property type="match status" value="1"/>
</dbReference>
<dbReference type="Gene3D" id="2.130.10.10">
    <property type="entry name" value="YVTN repeat-like/Quinoprotein amine dehydrogenase"/>
    <property type="match status" value="1"/>
</dbReference>
<organism evidence="5 6">
    <name type="scientific">Neodiprion lecontei</name>
    <name type="common">Redheaded pine sawfly</name>
    <dbReference type="NCBI Taxonomy" id="441921"/>
    <lineage>
        <taxon>Eukaryota</taxon>
        <taxon>Metazoa</taxon>
        <taxon>Ecdysozoa</taxon>
        <taxon>Arthropoda</taxon>
        <taxon>Hexapoda</taxon>
        <taxon>Insecta</taxon>
        <taxon>Pterygota</taxon>
        <taxon>Neoptera</taxon>
        <taxon>Endopterygota</taxon>
        <taxon>Hymenoptera</taxon>
        <taxon>Tenthredinoidea</taxon>
        <taxon>Diprionidae</taxon>
        <taxon>Diprioninae</taxon>
        <taxon>Neodiprion</taxon>
    </lineage>
</organism>
<feature type="repeat" description="WD" evidence="4">
    <location>
        <begin position="162"/>
        <end position="201"/>
    </location>
</feature>
<evidence type="ECO:0000313" key="6">
    <source>
        <dbReference type="RefSeq" id="XP_046601681.1"/>
    </source>
</evidence>
<dbReference type="Proteomes" id="UP000829291">
    <property type="component" value="Chromosome 7"/>
</dbReference>
<evidence type="ECO:0000256" key="1">
    <source>
        <dbReference type="ARBA" id="ARBA00009728"/>
    </source>
</evidence>